<organism evidence="1">
    <name type="scientific">Solanum chacoense</name>
    <name type="common">Chaco potato</name>
    <dbReference type="NCBI Taxonomy" id="4108"/>
    <lineage>
        <taxon>Eukaryota</taxon>
        <taxon>Viridiplantae</taxon>
        <taxon>Streptophyta</taxon>
        <taxon>Embryophyta</taxon>
        <taxon>Tracheophyta</taxon>
        <taxon>Spermatophyta</taxon>
        <taxon>Magnoliopsida</taxon>
        <taxon>eudicotyledons</taxon>
        <taxon>Gunneridae</taxon>
        <taxon>Pentapetalae</taxon>
        <taxon>asterids</taxon>
        <taxon>lamiids</taxon>
        <taxon>Solanales</taxon>
        <taxon>Solanaceae</taxon>
        <taxon>Solanoideae</taxon>
        <taxon>Solaneae</taxon>
        <taxon>Solanum</taxon>
    </lineage>
</organism>
<proteinExistence type="predicted"/>
<evidence type="ECO:0000313" key="1">
    <source>
        <dbReference type="EMBL" id="JAP09702.1"/>
    </source>
</evidence>
<reference evidence="1" key="1">
    <citation type="submission" date="2015-12" db="EMBL/GenBank/DDBJ databases">
        <title>Gene expression during late stages of embryo sac development: a critical building block for successful pollen-pistil interactions.</title>
        <authorList>
            <person name="Liu Y."/>
            <person name="Joly V."/>
            <person name="Sabar M."/>
            <person name="Matton D.P."/>
        </authorList>
    </citation>
    <scope>NUCLEOTIDE SEQUENCE</scope>
</reference>
<protein>
    <submittedName>
        <fullName evidence="1">Putative ovule protein</fullName>
    </submittedName>
</protein>
<dbReference type="EMBL" id="GEDG01034497">
    <property type="protein sequence ID" value="JAP09702.1"/>
    <property type="molecule type" value="Transcribed_RNA"/>
</dbReference>
<accession>A0A0V0GR09</accession>
<dbReference type="AlphaFoldDB" id="A0A0V0GR09"/>
<name>A0A0V0GR09_SOLCH</name>
<sequence length="76" mass="9152">MINTKINTNNGFLKQLSYQIAYQTPEAPYDYFSRAYKSKISFYQNELHRGFSFNKHSILFLSRHSPSMIYIWYVSR</sequence>